<reference evidence="1" key="1">
    <citation type="submission" date="2014-11" db="EMBL/GenBank/DDBJ databases">
        <authorList>
            <person name="Amaro Gonzalez C."/>
        </authorList>
    </citation>
    <scope>NUCLEOTIDE SEQUENCE</scope>
</reference>
<accession>A0A0E9WGU0</accession>
<evidence type="ECO:0000313" key="1">
    <source>
        <dbReference type="EMBL" id="JAH89582.1"/>
    </source>
</evidence>
<protein>
    <submittedName>
        <fullName evidence="1">Uncharacterized protein</fullName>
    </submittedName>
</protein>
<dbReference type="AlphaFoldDB" id="A0A0E9WGU0"/>
<sequence>MRNSDQGRIWAVGEVRGIMTLLCKFEQDCRLLIKPYKKWPF</sequence>
<reference evidence="1" key="2">
    <citation type="journal article" date="2015" name="Fish Shellfish Immunol.">
        <title>Early steps in the European eel (Anguilla anguilla)-Vibrio vulnificus interaction in the gills: Role of the RtxA13 toxin.</title>
        <authorList>
            <person name="Callol A."/>
            <person name="Pajuelo D."/>
            <person name="Ebbesson L."/>
            <person name="Teles M."/>
            <person name="MacKenzie S."/>
            <person name="Amaro C."/>
        </authorList>
    </citation>
    <scope>NUCLEOTIDE SEQUENCE</scope>
</reference>
<organism evidence="1">
    <name type="scientific">Anguilla anguilla</name>
    <name type="common">European freshwater eel</name>
    <name type="synonym">Muraena anguilla</name>
    <dbReference type="NCBI Taxonomy" id="7936"/>
    <lineage>
        <taxon>Eukaryota</taxon>
        <taxon>Metazoa</taxon>
        <taxon>Chordata</taxon>
        <taxon>Craniata</taxon>
        <taxon>Vertebrata</taxon>
        <taxon>Euteleostomi</taxon>
        <taxon>Actinopterygii</taxon>
        <taxon>Neopterygii</taxon>
        <taxon>Teleostei</taxon>
        <taxon>Anguilliformes</taxon>
        <taxon>Anguillidae</taxon>
        <taxon>Anguilla</taxon>
    </lineage>
</organism>
<proteinExistence type="predicted"/>
<dbReference type="EMBL" id="GBXM01018995">
    <property type="protein sequence ID" value="JAH89582.1"/>
    <property type="molecule type" value="Transcribed_RNA"/>
</dbReference>
<name>A0A0E9WGU0_ANGAN</name>